<gene>
    <name evidence="2" type="ORF">PPACK8108_LOCUS1040</name>
</gene>
<accession>A0AAV0AFG0</accession>
<dbReference type="GO" id="GO:0006364">
    <property type="term" value="P:rRNA processing"/>
    <property type="evidence" value="ECO:0007669"/>
    <property type="project" value="InterPro"/>
</dbReference>
<name>A0AAV0AFG0_PHAPC</name>
<dbReference type="GO" id="GO:0034965">
    <property type="term" value="P:intronic box C/D snoRNA processing"/>
    <property type="evidence" value="ECO:0007669"/>
    <property type="project" value="TreeGrafter"/>
</dbReference>
<comment type="caution">
    <text evidence="2">The sequence shown here is derived from an EMBL/GenBank/DDBJ whole genome shotgun (WGS) entry which is preliminary data.</text>
</comment>
<evidence type="ECO:0000313" key="2">
    <source>
        <dbReference type="EMBL" id="CAH7666689.1"/>
    </source>
</evidence>
<sequence>MSSGGPRGVDQSAQRLQPNQSIRSQSRCQTTTLTISDRVSTLVDWPRTTTEISNRSFEILIKIVDGLSTKESSSEKPSSGSIGSKETLKEEGSHPNLQGSIRESDEEMNCWIKDNLLIGINPLTQYLTDLMSQLSQLLPSKINDHNGALRPADLENVVEIEPVIRTVFVCRHDFEELGYLNHLPNLIEELNRTLIYVGLESLRIVIYQLPVGSEKILSEMLGIRQVSAIGTAVSRRSS</sequence>
<feature type="region of interest" description="Disordered" evidence="1">
    <location>
        <begin position="70"/>
        <end position="100"/>
    </location>
</feature>
<dbReference type="GO" id="GO:0004526">
    <property type="term" value="F:ribonuclease P activity"/>
    <property type="evidence" value="ECO:0007669"/>
    <property type="project" value="TreeGrafter"/>
</dbReference>
<dbReference type="PANTHER" id="PTHR28272:SF1">
    <property type="entry name" value="RIBONUCLEASES P_MRP PROTEIN SUBUNIT POP3"/>
    <property type="match status" value="1"/>
</dbReference>
<dbReference type="InterPro" id="IPR013241">
    <property type="entry name" value="RNase_P_Pop3"/>
</dbReference>
<dbReference type="GO" id="GO:0000172">
    <property type="term" value="C:ribonuclease MRP complex"/>
    <property type="evidence" value="ECO:0007669"/>
    <property type="project" value="TreeGrafter"/>
</dbReference>
<proteinExistence type="predicted"/>
<dbReference type="GO" id="GO:0005655">
    <property type="term" value="C:nucleolar ribonuclease P complex"/>
    <property type="evidence" value="ECO:0007669"/>
    <property type="project" value="TreeGrafter"/>
</dbReference>
<dbReference type="Proteomes" id="UP001153365">
    <property type="component" value="Unassembled WGS sequence"/>
</dbReference>
<evidence type="ECO:0000256" key="1">
    <source>
        <dbReference type="SAM" id="MobiDB-lite"/>
    </source>
</evidence>
<keyword evidence="3" id="KW-1185">Reference proteome</keyword>
<dbReference type="GO" id="GO:0000171">
    <property type="term" value="F:ribonuclease MRP activity"/>
    <property type="evidence" value="ECO:0007669"/>
    <property type="project" value="TreeGrafter"/>
</dbReference>
<feature type="compositionally biased region" description="Low complexity" evidence="1">
    <location>
        <begin position="70"/>
        <end position="85"/>
    </location>
</feature>
<protein>
    <submittedName>
        <fullName evidence="2">Expressed protein</fullName>
    </submittedName>
</protein>
<evidence type="ECO:0000313" key="3">
    <source>
        <dbReference type="Proteomes" id="UP001153365"/>
    </source>
</evidence>
<dbReference type="AlphaFoldDB" id="A0AAV0AFG0"/>
<organism evidence="2 3">
    <name type="scientific">Phakopsora pachyrhizi</name>
    <name type="common">Asian soybean rust disease fungus</name>
    <dbReference type="NCBI Taxonomy" id="170000"/>
    <lineage>
        <taxon>Eukaryota</taxon>
        <taxon>Fungi</taxon>
        <taxon>Dikarya</taxon>
        <taxon>Basidiomycota</taxon>
        <taxon>Pucciniomycotina</taxon>
        <taxon>Pucciniomycetes</taxon>
        <taxon>Pucciniales</taxon>
        <taxon>Phakopsoraceae</taxon>
        <taxon>Phakopsora</taxon>
    </lineage>
</organism>
<dbReference type="PANTHER" id="PTHR28272">
    <property type="entry name" value="RIBONUCLEASES P/MRP PROTEIN SUBUNIT POP3"/>
    <property type="match status" value="1"/>
</dbReference>
<reference evidence="2" key="1">
    <citation type="submission" date="2022-06" db="EMBL/GenBank/DDBJ databases">
        <authorList>
            <consortium name="SYNGENTA / RWTH Aachen University"/>
        </authorList>
    </citation>
    <scope>NUCLEOTIDE SEQUENCE</scope>
</reference>
<dbReference type="EMBL" id="CALTRL010000147">
    <property type="protein sequence ID" value="CAH7666689.1"/>
    <property type="molecule type" value="Genomic_DNA"/>
</dbReference>
<feature type="region of interest" description="Disordered" evidence="1">
    <location>
        <begin position="1"/>
        <end position="29"/>
    </location>
</feature>
<dbReference type="GO" id="GO:0005829">
    <property type="term" value="C:cytosol"/>
    <property type="evidence" value="ECO:0007669"/>
    <property type="project" value="TreeGrafter"/>
</dbReference>
<feature type="compositionally biased region" description="Polar residues" evidence="1">
    <location>
        <begin position="11"/>
        <end position="29"/>
    </location>
</feature>
<dbReference type="GO" id="GO:0008033">
    <property type="term" value="P:tRNA processing"/>
    <property type="evidence" value="ECO:0007669"/>
    <property type="project" value="InterPro"/>
</dbReference>